<evidence type="ECO:0000313" key="1">
    <source>
        <dbReference type="EMBL" id="CAE6750591.1"/>
    </source>
</evidence>
<sequence>MPRCATAGDARLTRCQHWHFLPLGKSAAGKMDRELLSEPKKVPKIDYIEQSRCGRRLKAVSYKAC</sequence>
<gene>
    <name evidence="1" type="ORF">NSPZN2_30151</name>
</gene>
<dbReference type="EMBL" id="CAJNBJ010000016">
    <property type="protein sequence ID" value="CAE6750591.1"/>
    <property type="molecule type" value="Genomic_DNA"/>
</dbReference>
<proteinExistence type="predicted"/>
<organism evidence="1 2">
    <name type="scientific">Nitrospira defluvii</name>
    <dbReference type="NCBI Taxonomy" id="330214"/>
    <lineage>
        <taxon>Bacteria</taxon>
        <taxon>Pseudomonadati</taxon>
        <taxon>Nitrospirota</taxon>
        <taxon>Nitrospiria</taxon>
        <taxon>Nitrospirales</taxon>
        <taxon>Nitrospiraceae</taxon>
        <taxon>Nitrospira</taxon>
    </lineage>
</organism>
<dbReference type="Proteomes" id="UP000675880">
    <property type="component" value="Unassembled WGS sequence"/>
</dbReference>
<accession>A0ABM8RG11</accession>
<evidence type="ECO:0000313" key="2">
    <source>
        <dbReference type="Proteomes" id="UP000675880"/>
    </source>
</evidence>
<keyword evidence="2" id="KW-1185">Reference proteome</keyword>
<reference evidence="1 2" key="1">
    <citation type="submission" date="2021-02" db="EMBL/GenBank/DDBJ databases">
        <authorList>
            <person name="Han P."/>
        </authorList>
    </citation>
    <scope>NUCLEOTIDE SEQUENCE [LARGE SCALE GENOMIC DNA]</scope>
    <source>
        <strain evidence="1">Candidatus Nitrospira sp. ZN2</strain>
    </source>
</reference>
<protein>
    <submittedName>
        <fullName evidence="1">Uncharacterized protein</fullName>
    </submittedName>
</protein>
<name>A0ABM8RG11_9BACT</name>
<comment type="caution">
    <text evidence="1">The sequence shown here is derived from an EMBL/GenBank/DDBJ whole genome shotgun (WGS) entry which is preliminary data.</text>
</comment>